<dbReference type="AlphaFoldDB" id="A0AA39LGW5"/>
<evidence type="ECO:0000313" key="6">
    <source>
        <dbReference type="Proteomes" id="UP001175271"/>
    </source>
</evidence>
<dbReference type="InterPro" id="IPR050869">
    <property type="entry name" value="H3K4_H4K5_MeTrfase"/>
</dbReference>
<dbReference type="InterPro" id="IPR011990">
    <property type="entry name" value="TPR-like_helical_dom_sf"/>
</dbReference>
<evidence type="ECO:0000256" key="3">
    <source>
        <dbReference type="ARBA" id="ARBA00022833"/>
    </source>
</evidence>
<keyword evidence="1" id="KW-0479">Metal-binding</keyword>
<evidence type="ECO:0000256" key="2">
    <source>
        <dbReference type="ARBA" id="ARBA00022771"/>
    </source>
</evidence>
<reference evidence="5" key="1">
    <citation type="submission" date="2023-06" db="EMBL/GenBank/DDBJ databases">
        <title>Genomic analysis of the entomopathogenic nematode Steinernema hermaphroditum.</title>
        <authorList>
            <person name="Schwarz E.M."/>
            <person name="Heppert J.K."/>
            <person name="Baniya A."/>
            <person name="Schwartz H.T."/>
            <person name="Tan C.-H."/>
            <person name="Antoshechkin I."/>
            <person name="Sternberg P.W."/>
            <person name="Goodrich-Blair H."/>
            <person name="Dillman A.R."/>
        </authorList>
    </citation>
    <scope>NUCLEOTIDE SEQUENCE</scope>
    <source>
        <strain evidence="5">PS9179</strain>
        <tissue evidence="5">Whole animal</tissue>
    </source>
</reference>
<gene>
    <name evidence="5" type="ORF">QR680_001867</name>
</gene>
<accession>A0AA39LGW5</accession>
<dbReference type="Gene3D" id="1.25.40.10">
    <property type="entry name" value="Tetratricopeptide repeat domain"/>
    <property type="match status" value="1"/>
</dbReference>
<evidence type="ECO:0000313" key="5">
    <source>
        <dbReference type="EMBL" id="KAK0396812.1"/>
    </source>
</evidence>
<dbReference type="GO" id="GO:0005634">
    <property type="term" value="C:nucleus"/>
    <property type="evidence" value="ECO:0007669"/>
    <property type="project" value="TreeGrafter"/>
</dbReference>
<dbReference type="PANTHER" id="PTHR12197:SF241">
    <property type="entry name" value="MYND-TYPE DOMAIN-CONTAINING PROTEIN"/>
    <property type="match status" value="1"/>
</dbReference>
<dbReference type="PANTHER" id="PTHR12197">
    <property type="entry name" value="HISTONE-LYSINE N-METHYLTRANSFERASE SMYD"/>
    <property type="match status" value="1"/>
</dbReference>
<dbReference type="GO" id="GO:0008270">
    <property type="term" value="F:zinc ion binding"/>
    <property type="evidence" value="ECO:0007669"/>
    <property type="project" value="UniProtKB-KW"/>
</dbReference>
<protein>
    <recommendedName>
        <fullName evidence="4">MYND-type domain-containing protein</fullName>
    </recommendedName>
</protein>
<keyword evidence="2" id="KW-0863">Zinc-finger</keyword>
<dbReference type="Pfam" id="PF01753">
    <property type="entry name" value="zf-MYND"/>
    <property type="match status" value="1"/>
</dbReference>
<evidence type="ECO:0000259" key="4">
    <source>
        <dbReference type="Pfam" id="PF01753"/>
    </source>
</evidence>
<dbReference type="InterPro" id="IPR002893">
    <property type="entry name" value="Znf_MYND"/>
</dbReference>
<organism evidence="5 6">
    <name type="scientific">Steinernema hermaphroditum</name>
    <dbReference type="NCBI Taxonomy" id="289476"/>
    <lineage>
        <taxon>Eukaryota</taxon>
        <taxon>Metazoa</taxon>
        <taxon>Ecdysozoa</taxon>
        <taxon>Nematoda</taxon>
        <taxon>Chromadorea</taxon>
        <taxon>Rhabditida</taxon>
        <taxon>Tylenchina</taxon>
        <taxon>Panagrolaimomorpha</taxon>
        <taxon>Strongyloidoidea</taxon>
        <taxon>Steinernematidae</taxon>
        <taxon>Steinernema</taxon>
    </lineage>
</organism>
<dbReference type="Gene3D" id="6.10.140.2220">
    <property type="match status" value="1"/>
</dbReference>
<dbReference type="SUPFAM" id="SSF144232">
    <property type="entry name" value="HIT/MYND zinc finger-like"/>
    <property type="match status" value="1"/>
</dbReference>
<dbReference type="EMBL" id="JAUCMV010000005">
    <property type="protein sequence ID" value="KAK0396812.1"/>
    <property type="molecule type" value="Genomic_DNA"/>
</dbReference>
<dbReference type="Gene3D" id="2.170.270.10">
    <property type="entry name" value="SET domain"/>
    <property type="match status" value="1"/>
</dbReference>
<name>A0AA39LGW5_9BILA</name>
<sequence length="684" mass="78565">MNVSSVRQDSAGARKSMRTRVDFAIIVRRFSRTSCPAQFLVKLRFGANKNTSGRTSSEAAPRRLCYARNVEFKKHACAFGMDRRCGLSVLEVVGGPSASSDIRIRQHQLTRLAGAPQRTKTALATSRSISFDTTALPAGWREEHRTCERNGRAVLITLALRVHFEFHDGKYTPYPLGFFFSQRLQSRIESISTPSLMPSTTKNSVLTAGCGVALFCDKTCQSLAWKDHKGECKAIATHRYVANIEIRLLGRIVLRFKDIVKGRDKKDPTFYENRTSKRTIMEIWSHAEQITKDEQGLKKFEEIYETLSKYYDEKYMLPKKAVFELHCRDFINRHAISDKAYLKEIGKGLYLDLCAYDHSCAPNTVYTCKGFIATLRPLHNSVNLLDRSKTFYSYIELFSTKQQRRKMLQDTWYFHCECTRCIDNNDHMLTAMKCPFCKDVETRMAVFGQQPYKDNVTQILTCPECKKEIPQESVLEHVHAMRFVEDIFCRKEIEQMSPKMAVEFLENLVDRYRPTFPKINLYYCKLIQALIPLVDSEKTSKLLFLHKEVEECLRLCFPHAHPAVAFHLRNIGIFNKNLKHLDEAKKYFEEAQKLLEYTLDADHPMAVENKQFLDEVNAELTGGNTEKVSVELDKKTIVPEVKDKGTGETKEQNEVSAATQSTFNMTAISEMLDDNFDDIPTLVC</sequence>
<dbReference type="InterPro" id="IPR046341">
    <property type="entry name" value="SET_dom_sf"/>
</dbReference>
<proteinExistence type="predicted"/>
<dbReference type="Gene3D" id="1.10.220.160">
    <property type="match status" value="1"/>
</dbReference>
<feature type="domain" description="MYND-type" evidence="4">
    <location>
        <begin position="208"/>
        <end position="232"/>
    </location>
</feature>
<keyword evidence="3" id="KW-0862">Zinc</keyword>
<comment type="caution">
    <text evidence="5">The sequence shown here is derived from an EMBL/GenBank/DDBJ whole genome shotgun (WGS) entry which is preliminary data.</text>
</comment>
<evidence type="ECO:0000256" key="1">
    <source>
        <dbReference type="ARBA" id="ARBA00022723"/>
    </source>
</evidence>
<keyword evidence="6" id="KW-1185">Reference proteome</keyword>
<dbReference type="Proteomes" id="UP001175271">
    <property type="component" value="Unassembled WGS sequence"/>
</dbReference>